<keyword evidence="9 10" id="KW-0998">Cell outer membrane</keyword>
<dbReference type="Gene3D" id="3.10.20.410">
    <property type="match status" value="1"/>
</dbReference>
<dbReference type="Pfam" id="PF00577">
    <property type="entry name" value="Usher"/>
    <property type="match status" value="1"/>
</dbReference>
<keyword evidence="14" id="KW-1185">Reference proteome</keyword>
<dbReference type="InterPro" id="IPR037224">
    <property type="entry name" value="PapC_N_sf"/>
</dbReference>
<dbReference type="PANTHER" id="PTHR30451">
    <property type="entry name" value="OUTER MEMBRANE USHER PROTEIN"/>
    <property type="match status" value="1"/>
</dbReference>
<evidence type="ECO:0000256" key="2">
    <source>
        <dbReference type="ARBA" id="ARBA00008064"/>
    </source>
</evidence>
<dbReference type="SUPFAM" id="SSF141729">
    <property type="entry name" value="FimD N-terminal domain-like"/>
    <property type="match status" value="1"/>
</dbReference>
<evidence type="ECO:0000256" key="5">
    <source>
        <dbReference type="ARBA" id="ARBA00022558"/>
    </source>
</evidence>
<dbReference type="InterPro" id="IPR043142">
    <property type="entry name" value="PapC-like_C_sf"/>
</dbReference>
<name>A0ABU4S906_9GAMM</name>
<accession>A0ABU4S906</accession>
<evidence type="ECO:0000256" key="7">
    <source>
        <dbReference type="ARBA" id="ARBA00022729"/>
    </source>
</evidence>
<comment type="caution">
    <text evidence="13">The sequence shown here is derived from an EMBL/GenBank/DDBJ whole genome shotgun (WGS) entry which is preliminary data.</text>
</comment>
<dbReference type="Gene3D" id="2.60.40.2070">
    <property type="match status" value="1"/>
</dbReference>
<keyword evidence="5 10" id="KW-1029">Fimbrium biogenesis</keyword>
<feature type="domain" description="PapC N-terminal" evidence="12">
    <location>
        <begin position="43"/>
        <end position="187"/>
    </location>
</feature>
<dbReference type="InterPro" id="IPR018030">
    <property type="entry name" value="Fimbrial_membr_usher_CS"/>
</dbReference>
<dbReference type="PANTHER" id="PTHR30451:SF21">
    <property type="entry name" value="FIMBRIAL USHER DOMAIN-CONTAINING PROTEIN YDET-RELATED"/>
    <property type="match status" value="1"/>
</dbReference>
<dbReference type="Pfam" id="PF13953">
    <property type="entry name" value="PapC_C"/>
    <property type="match status" value="1"/>
</dbReference>
<dbReference type="InterPro" id="IPR042186">
    <property type="entry name" value="FimD_plug_dom"/>
</dbReference>
<evidence type="ECO:0000259" key="11">
    <source>
        <dbReference type="Pfam" id="PF13953"/>
    </source>
</evidence>
<dbReference type="Pfam" id="PF13954">
    <property type="entry name" value="PapC_N"/>
    <property type="match status" value="1"/>
</dbReference>
<evidence type="ECO:0000256" key="3">
    <source>
        <dbReference type="ARBA" id="ARBA00022448"/>
    </source>
</evidence>
<evidence type="ECO:0000313" key="14">
    <source>
        <dbReference type="Proteomes" id="UP001271890"/>
    </source>
</evidence>
<feature type="domain" description="PapC-like C-terminal" evidence="11">
    <location>
        <begin position="765"/>
        <end position="831"/>
    </location>
</feature>
<gene>
    <name evidence="13" type="ORF">FE392_07925</name>
</gene>
<comment type="subcellular location">
    <subcellularLocation>
        <location evidence="1 10">Cell outer membrane</location>
        <topology evidence="1 10">Multi-pass membrane protein</topology>
    </subcellularLocation>
</comment>
<evidence type="ECO:0000313" key="13">
    <source>
        <dbReference type="EMBL" id="MDX7987257.1"/>
    </source>
</evidence>
<dbReference type="InterPro" id="IPR025885">
    <property type="entry name" value="PapC_N"/>
</dbReference>
<keyword evidence="4" id="KW-1134">Transmembrane beta strand</keyword>
<keyword evidence="3 10" id="KW-0813">Transport</keyword>
<evidence type="ECO:0000256" key="10">
    <source>
        <dbReference type="RuleBase" id="RU003884"/>
    </source>
</evidence>
<evidence type="ECO:0000256" key="9">
    <source>
        <dbReference type="ARBA" id="ARBA00023237"/>
    </source>
</evidence>
<dbReference type="Gene3D" id="2.60.40.2610">
    <property type="entry name" value="Outer membrane usher protein FimD, plug domain"/>
    <property type="match status" value="1"/>
</dbReference>
<dbReference type="Proteomes" id="UP001271890">
    <property type="component" value="Unassembled WGS sequence"/>
</dbReference>
<keyword evidence="6 10" id="KW-0812">Transmembrane</keyword>
<dbReference type="EMBL" id="VCDN01000026">
    <property type="protein sequence ID" value="MDX7987257.1"/>
    <property type="molecule type" value="Genomic_DNA"/>
</dbReference>
<comment type="similarity">
    <text evidence="2 10">Belongs to the fimbrial export usher family.</text>
</comment>
<dbReference type="InterPro" id="IPR000015">
    <property type="entry name" value="Fimb_usher"/>
</dbReference>
<evidence type="ECO:0000256" key="8">
    <source>
        <dbReference type="ARBA" id="ARBA00023136"/>
    </source>
</evidence>
<sequence length="846" mass="95392">MPKLIQHNLADRFYRGKNYRFLLSALIVIGDCSYHITGHAEDKFNIQALKIDGLLPEDVDLSIFKNDLQPPGNYLVDVFLNTKAIGKERLEFIVEDKKLKPKLTVKQWQEMGVKLDMFPELAKLSPDTVVTDIDKYISHASVDLDFNRQRLNISIPQIALNYTAHNDVPPNLWDQGLTALMINYNYAGSTNWQSRHHSTRSDFLSLASRVNWQSWRFRNESIYSDQNQHWQSVNTYLQRDIHPLKGQLTIGDSFTSSRLFEGVQFRGVKLASDENMLPDSQRGFAPIVRGIAQSNAQVTIKQNSYVIYQTYVPPGAFEINDLYPTTTSGDLEIIIKEADGRERVFTQSFTAAPIMLREGSIRYSLAMGRYRTVSHNQRKPYFFQGELNYGLYKKLTAYGGTILSDKYQSALLGASIDFGKLGALSTNVTHAWAELPSNNRTSGLAYKVEYTKGFSQTGTHFSLADYRYSTKGFYDFSEANRIESPPYYSGSLNKKNKFQLQINQSLGDFGGLYLTASQQDYWQKKGYERSINANYNVSHKGINYSLAYTYSIQPNTSEHDQILSLSVSVPLDRWLKNSWASYGANVNRRGRLSQRINLNGTMLADNNLSYGLQQDYFNKGEGTNGNIHVGYKGSYGQIRAGYNYRYENDKSYSQQLNYGLTGGIVIHPYGLTLSQVIGETAVLVRAKDAKGIKIANHSAVTTDWNGYAVVPYASSYHKNRVALEPHSFADDVDIDVNTQSVVPTKGALVLADFQTRKGNRILMYLSYRGKPVPFGAKVMSEQSNELSEAQNAIVSSEGQVYLTAMPDSGKLRVQWGGVNPKICIVNYILPEKRPSSGLYTLDMNCE</sequence>
<dbReference type="InterPro" id="IPR025949">
    <property type="entry name" value="PapC-like_C"/>
</dbReference>
<keyword evidence="7" id="KW-0732">Signal</keyword>
<evidence type="ECO:0000259" key="12">
    <source>
        <dbReference type="Pfam" id="PF13954"/>
    </source>
</evidence>
<proteinExistence type="inferred from homology"/>
<evidence type="ECO:0000256" key="6">
    <source>
        <dbReference type="ARBA" id="ARBA00022692"/>
    </source>
</evidence>
<reference evidence="14" key="1">
    <citation type="journal article" date="2024" name="Toxins">
        <title>Genome Sequence Analysis of Native Xenorhabdus Strains Isolated from Entomopathogenic Nematodes in Argentina.</title>
        <authorList>
            <person name="Palma L."/>
            <person name="Frizzo L."/>
            <person name="Kaiser S."/>
            <person name="Berry C."/>
            <person name="Caballero P."/>
            <person name="Bode H.B."/>
            <person name="Del Valle E.E."/>
        </authorList>
    </citation>
    <scope>NUCLEOTIDE SEQUENCE [LARGE SCALE GENOMIC DNA]</scope>
    <source>
        <strain evidence="14">12</strain>
    </source>
</reference>
<dbReference type="Gene3D" id="2.60.40.3110">
    <property type="match status" value="1"/>
</dbReference>
<dbReference type="PROSITE" id="PS01151">
    <property type="entry name" value="FIMBRIAL_USHER"/>
    <property type="match status" value="1"/>
</dbReference>
<evidence type="ECO:0000256" key="4">
    <source>
        <dbReference type="ARBA" id="ARBA00022452"/>
    </source>
</evidence>
<evidence type="ECO:0000256" key="1">
    <source>
        <dbReference type="ARBA" id="ARBA00004571"/>
    </source>
</evidence>
<organism evidence="13 14">
    <name type="scientific">Xenorhabdus santafensis</name>
    <dbReference type="NCBI Taxonomy" id="2582833"/>
    <lineage>
        <taxon>Bacteria</taxon>
        <taxon>Pseudomonadati</taxon>
        <taxon>Pseudomonadota</taxon>
        <taxon>Gammaproteobacteria</taxon>
        <taxon>Enterobacterales</taxon>
        <taxon>Morganellaceae</taxon>
        <taxon>Xenorhabdus</taxon>
    </lineage>
</organism>
<dbReference type="RefSeq" id="WP_319929692.1">
    <property type="nucleotide sequence ID" value="NZ_VCDN01000026.1"/>
</dbReference>
<protein>
    <submittedName>
        <fullName evidence="13">Fimbrial biogenesis outer membrane usher protein</fullName>
    </submittedName>
</protein>
<keyword evidence="8 10" id="KW-0472">Membrane</keyword>